<evidence type="ECO:0000313" key="2">
    <source>
        <dbReference type="Proteomes" id="UP000260025"/>
    </source>
</evidence>
<sequence length="66" mass="7951">MLCLIRVNSFFDMLQTKFFLNDASHEILIWGIRKSQVQMIQIFMNLNRIINKYIISKYVKRENKPG</sequence>
<dbReference type="EMBL" id="QVEV01000008">
    <property type="protein sequence ID" value="RGC16528.1"/>
    <property type="molecule type" value="Genomic_DNA"/>
</dbReference>
<gene>
    <name evidence="1" type="ORF">DXA38_07545</name>
</gene>
<dbReference type="AlphaFoldDB" id="A0A3E2VYQ2"/>
<proteinExistence type="predicted"/>
<protein>
    <submittedName>
        <fullName evidence="1">Uncharacterized protein</fullName>
    </submittedName>
</protein>
<accession>A0A3E2VYQ2</accession>
<comment type="caution">
    <text evidence="1">The sequence shown here is derived from an EMBL/GenBank/DDBJ whole genome shotgun (WGS) entry which is preliminary data.</text>
</comment>
<dbReference type="Proteomes" id="UP000260025">
    <property type="component" value="Unassembled WGS sequence"/>
</dbReference>
<organism evidence="1 2">
    <name type="scientific">Clostridium innocuum</name>
    <dbReference type="NCBI Taxonomy" id="1522"/>
    <lineage>
        <taxon>Bacteria</taxon>
        <taxon>Bacillati</taxon>
        <taxon>Bacillota</taxon>
        <taxon>Clostridia</taxon>
        <taxon>Eubacteriales</taxon>
        <taxon>Clostridiaceae</taxon>
        <taxon>Clostridium</taxon>
    </lineage>
</organism>
<evidence type="ECO:0000313" key="1">
    <source>
        <dbReference type="EMBL" id="RGC16528.1"/>
    </source>
</evidence>
<reference evidence="1 2" key="1">
    <citation type="submission" date="2018-08" db="EMBL/GenBank/DDBJ databases">
        <title>A genome reference for cultivated species of the human gut microbiota.</title>
        <authorList>
            <person name="Zou Y."/>
            <person name="Xue W."/>
            <person name="Luo G."/>
        </authorList>
    </citation>
    <scope>NUCLEOTIDE SEQUENCE [LARGE SCALE GENOMIC DNA]</scope>
    <source>
        <strain evidence="1 2">OF01-2LB</strain>
    </source>
</reference>
<name>A0A3E2VYQ2_CLOIN</name>